<comment type="caution">
    <text evidence="1">The sequence shown here is derived from an EMBL/GenBank/DDBJ whole genome shotgun (WGS) entry which is preliminary data.</text>
</comment>
<reference evidence="1" key="1">
    <citation type="journal article" date="2023" name="IMA Fungus">
        <title>Comparative genomic study of the Penicillium genus elucidates a diverse pangenome and 15 lateral gene transfer events.</title>
        <authorList>
            <person name="Petersen C."/>
            <person name="Sorensen T."/>
            <person name="Nielsen M.R."/>
            <person name="Sondergaard T.E."/>
            <person name="Sorensen J.L."/>
            <person name="Fitzpatrick D.A."/>
            <person name="Frisvad J.C."/>
            <person name="Nielsen K.L."/>
        </authorList>
    </citation>
    <scope>NUCLEOTIDE SEQUENCE</scope>
    <source>
        <strain evidence="1">IBT 17514</strain>
    </source>
</reference>
<organism evidence="1 2">
    <name type="scientific">Penicillium malachiteum</name>
    <dbReference type="NCBI Taxonomy" id="1324776"/>
    <lineage>
        <taxon>Eukaryota</taxon>
        <taxon>Fungi</taxon>
        <taxon>Dikarya</taxon>
        <taxon>Ascomycota</taxon>
        <taxon>Pezizomycotina</taxon>
        <taxon>Eurotiomycetes</taxon>
        <taxon>Eurotiomycetidae</taxon>
        <taxon>Eurotiales</taxon>
        <taxon>Aspergillaceae</taxon>
        <taxon>Penicillium</taxon>
    </lineage>
</organism>
<name>A0AAD6HIK8_9EURO</name>
<dbReference type="Proteomes" id="UP001215712">
    <property type="component" value="Unassembled WGS sequence"/>
</dbReference>
<protein>
    <submittedName>
        <fullName evidence="1">Uncharacterized protein</fullName>
    </submittedName>
</protein>
<dbReference type="AlphaFoldDB" id="A0AAD6HIK8"/>
<evidence type="ECO:0000313" key="2">
    <source>
        <dbReference type="Proteomes" id="UP001215712"/>
    </source>
</evidence>
<keyword evidence="2" id="KW-1185">Reference proteome</keyword>
<dbReference type="InterPro" id="IPR027417">
    <property type="entry name" value="P-loop_NTPase"/>
</dbReference>
<dbReference type="SUPFAM" id="SSF52540">
    <property type="entry name" value="P-loop containing nucleoside triphosphate hydrolases"/>
    <property type="match status" value="1"/>
</dbReference>
<evidence type="ECO:0000313" key="1">
    <source>
        <dbReference type="EMBL" id="KAJ5719282.1"/>
    </source>
</evidence>
<gene>
    <name evidence="1" type="ORF">N7493_007737</name>
</gene>
<proteinExistence type="predicted"/>
<dbReference type="EMBL" id="JAQJAN010000011">
    <property type="protein sequence ID" value="KAJ5719282.1"/>
    <property type="molecule type" value="Genomic_DNA"/>
</dbReference>
<sequence length="343" mass="39794">MDSLVIPRADTVHQLTQTLYEVGVVHVRGTPASGKTVLARLLKEHFERNNVTVLYFENWKAPGRYEFKIMSAGFKQDSRFGQPSYIQEGDYVIIMDDAETSFDDMEFWNGLVTKALKRESRVQICLFSRYGCPMLGTDRVPYTLHQPGRFLPRHRVSILPSRMNGAPPFGLYFTRQEFDDVVRRYCAYSYWNPRLRLEEPAKDKIFDITRGHPGAVASILETLREVYREELGDHSFKLTEEQMNDCFNNLDFFHQISSPQFKRSLPGPMVSLEALQVLGRVFENKVIDYEGDNKGSSECYVGGLVQVDAIKGNRRRFYDRRERVVCVFPSGFHERYFKLAFTD</sequence>
<accession>A0AAD6HIK8</accession>
<reference evidence="1" key="2">
    <citation type="submission" date="2023-01" db="EMBL/GenBank/DDBJ databases">
        <authorList>
            <person name="Petersen C."/>
        </authorList>
    </citation>
    <scope>NUCLEOTIDE SEQUENCE</scope>
    <source>
        <strain evidence="1">IBT 17514</strain>
    </source>
</reference>